<dbReference type="EMBL" id="ASHM01089554">
    <property type="protein sequence ID" value="PNX63120.1"/>
    <property type="molecule type" value="Genomic_DNA"/>
</dbReference>
<accession>A0A2K3K9Z6</accession>
<feature type="non-terminal residue" evidence="1">
    <location>
        <position position="1"/>
    </location>
</feature>
<organism evidence="1 2">
    <name type="scientific">Trifolium pratense</name>
    <name type="common">Red clover</name>
    <dbReference type="NCBI Taxonomy" id="57577"/>
    <lineage>
        <taxon>Eukaryota</taxon>
        <taxon>Viridiplantae</taxon>
        <taxon>Streptophyta</taxon>
        <taxon>Embryophyta</taxon>
        <taxon>Tracheophyta</taxon>
        <taxon>Spermatophyta</taxon>
        <taxon>Magnoliopsida</taxon>
        <taxon>eudicotyledons</taxon>
        <taxon>Gunneridae</taxon>
        <taxon>Pentapetalae</taxon>
        <taxon>rosids</taxon>
        <taxon>fabids</taxon>
        <taxon>Fabales</taxon>
        <taxon>Fabaceae</taxon>
        <taxon>Papilionoideae</taxon>
        <taxon>50 kb inversion clade</taxon>
        <taxon>NPAAA clade</taxon>
        <taxon>Hologalegina</taxon>
        <taxon>IRL clade</taxon>
        <taxon>Trifolieae</taxon>
        <taxon>Trifolium</taxon>
    </lineage>
</organism>
<dbReference type="AlphaFoldDB" id="A0A2K3K9Z6"/>
<proteinExistence type="predicted"/>
<name>A0A2K3K9Z6_TRIPR</name>
<evidence type="ECO:0000313" key="1">
    <source>
        <dbReference type="EMBL" id="PNX63120.1"/>
    </source>
</evidence>
<reference evidence="1 2" key="1">
    <citation type="journal article" date="2014" name="Am. J. Bot.">
        <title>Genome assembly and annotation for red clover (Trifolium pratense; Fabaceae).</title>
        <authorList>
            <person name="Istvanek J."/>
            <person name="Jaros M."/>
            <person name="Krenek A."/>
            <person name="Repkova J."/>
        </authorList>
    </citation>
    <scope>NUCLEOTIDE SEQUENCE [LARGE SCALE GENOMIC DNA]</scope>
    <source>
        <strain evidence="2">cv. Tatra</strain>
        <tissue evidence="1">Young leaves</tissue>
    </source>
</reference>
<reference evidence="1 2" key="2">
    <citation type="journal article" date="2017" name="Front. Plant Sci.">
        <title>Gene Classification and Mining of Molecular Markers Useful in Red Clover (Trifolium pratense) Breeding.</title>
        <authorList>
            <person name="Istvanek J."/>
            <person name="Dluhosova J."/>
            <person name="Dluhos P."/>
            <person name="Patkova L."/>
            <person name="Nedelnik J."/>
            <person name="Repkova J."/>
        </authorList>
    </citation>
    <scope>NUCLEOTIDE SEQUENCE [LARGE SCALE GENOMIC DNA]</scope>
    <source>
        <strain evidence="2">cv. Tatra</strain>
        <tissue evidence="1">Young leaves</tissue>
    </source>
</reference>
<dbReference type="Proteomes" id="UP000236291">
    <property type="component" value="Unassembled WGS sequence"/>
</dbReference>
<protein>
    <submittedName>
        <fullName evidence="1">Uncharacterized protein</fullName>
    </submittedName>
</protein>
<evidence type="ECO:0000313" key="2">
    <source>
        <dbReference type="Proteomes" id="UP000236291"/>
    </source>
</evidence>
<gene>
    <name evidence="1" type="ORF">L195_g053347</name>
</gene>
<comment type="caution">
    <text evidence="1">The sequence shown here is derived from an EMBL/GenBank/DDBJ whole genome shotgun (WGS) entry which is preliminary data.</text>
</comment>
<sequence length="87" mass="9752">STLCATRPKHKRDTFDFPSLVQIFTAASVSDSSPPLQFHIFQEFSRVLLAAAVILLHCVFSKLLKCARDTTKLCCHCGIEVVVTWQE</sequence>